<gene>
    <name evidence="1" type="ORF">GARC_4230</name>
</gene>
<comment type="caution">
    <text evidence="1">The sequence shown here is derived from an EMBL/GenBank/DDBJ whole genome shotgun (WGS) entry which is preliminary data.</text>
</comment>
<dbReference type="EMBL" id="BAEO01000060">
    <property type="protein sequence ID" value="GAC21172.1"/>
    <property type="molecule type" value="Genomic_DNA"/>
</dbReference>
<evidence type="ECO:0000313" key="1">
    <source>
        <dbReference type="EMBL" id="GAC21172.1"/>
    </source>
</evidence>
<dbReference type="Proteomes" id="UP000006327">
    <property type="component" value="Unassembled WGS sequence"/>
</dbReference>
<name>K6YSM1_9ALTE</name>
<protein>
    <submittedName>
        <fullName evidence="1">Uncharacterized protein</fullName>
    </submittedName>
</protein>
<proteinExistence type="predicted"/>
<sequence>MISGFLLKPLISTKSKPLIVFIRGFLLLNKKIFTTGTQSASLHREKKNTD</sequence>
<dbReference type="STRING" id="493475.GARC_4230"/>
<evidence type="ECO:0000313" key="2">
    <source>
        <dbReference type="Proteomes" id="UP000006327"/>
    </source>
</evidence>
<keyword evidence="2" id="KW-1185">Reference proteome</keyword>
<organism evidence="1 2">
    <name type="scientific">Paraglaciecola arctica BSs20135</name>
    <dbReference type="NCBI Taxonomy" id="493475"/>
    <lineage>
        <taxon>Bacteria</taxon>
        <taxon>Pseudomonadati</taxon>
        <taxon>Pseudomonadota</taxon>
        <taxon>Gammaproteobacteria</taxon>
        <taxon>Alteromonadales</taxon>
        <taxon>Alteromonadaceae</taxon>
        <taxon>Paraglaciecola</taxon>
    </lineage>
</organism>
<reference evidence="1 2" key="1">
    <citation type="journal article" date="2017" name="Antonie Van Leeuwenhoek">
        <title>Rhizobium rhizosphaerae sp. nov., a novel species isolated from rice rhizosphere.</title>
        <authorList>
            <person name="Zhao J.J."/>
            <person name="Zhang J."/>
            <person name="Zhang R.J."/>
            <person name="Zhang C.W."/>
            <person name="Yin H.Q."/>
            <person name="Zhang X.X."/>
        </authorList>
    </citation>
    <scope>NUCLEOTIDE SEQUENCE [LARGE SCALE GENOMIC DNA]</scope>
    <source>
        <strain evidence="1 2">BSs20135</strain>
    </source>
</reference>
<dbReference type="AlphaFoldDB" id="K6YSM1"/>
<accession>K6YSM1</accession>